<proteinExistence type="predicted"/>
<organism evidence="2 3">
    <name type="scientific">Geoanaerobacter pelophilus</name>
    <dbReference type="NCBI Taxonomy" id="60036"/>
    <lineage>
        <taxon>Bacteria</taxon>
        <taxon>Pseudomonadati</taxon>
        <taxon>Thermodesulfobacteriota</taxon>
        <taxon>Desulfuromonadia</taxon>
        <taxon>Geobacterales</taxon>
        <taxon>Geobacteraceae</taxon>
        <taxon>Geoanaerobacter</taxon>
    </lineage>
</organism>
<reference evidence="2 3" key="1">
    <citation type="submission" date="2017-04" db="EMBL/GenBank/DDBJ databases">
        <authorList>
            <consortium name="Geobacter pelophilus Genome Sequencing"/>
            <person name="Aoyagi T."/>
            <person name="Koike H."/>
            <person name="Hori T."/>
        </authorList>
    </citation>
    <scope>NUCLEOTIDE SEQUENCE [LARGE SCALE GENOMIC DNA]</scope>
    <source>
        <strain evidence="2 3">Drf2</strain>
    </source>
</reference>
<reference evidence="3" key="2">
    <citation type="submission" date="2017-05" db="EMBL/GenBank/DDBJ databases">
        <title>Draft genome sequence of Geobacter pelophilus, a iron(III)-reducing bacteria.</title>
        <authorList>
            <person name="Aoyagi T."/>
            <person name="Koike H."/>
            <person name="Morita T."/>
            <person name="Sato Y."/>
            <person name="Habe H."/>
            <person name="Hori T."/>
        </authorList>
    </citation>
    <scope>NUCLEOTIDE SEQUENCE [LARGE SCALE GENOMIC DNA]</scope>
    <source>
        <strain evidence="3">Drf2</strain>
    </source>
</reference>
<accession>A0ABQ0MHA2</accession>
<sequence length="49" mass="5432">MPPEAFSPSREAAARIIMPVGAMLSLSDIFLGSGYSILSVYYDYRDIFL</sequence>
<name>A0ABQ0MHA2_9BACT</name>
<feature type="transmembrane region" description="Helical" evidence="1">
    <location>
        <begin position="20"/>
        <end position="42"/>
    </location>
</feature>
<evidence type="ECO:0000256" key="1">
    <source>
        <dbReference type="SAM" id="Phobius"/>
    </source>
</evidence>
<keyword evidence="1" id="KW-0812">Transmembrane</keyword>
<gene>
    <name evidence="2" type="ORF">GPEL0_01r1844</name>
</gene>
<keyword evidence="1" id="KW-1133">Transmembrane helix</keyword>
<dbReference type="Proteomes" id="UP000194153">
    <property type="component" value="Unassembled WGS sequence"/>
</dbReference>
<evidence type="ECO:0000313" key="3">
    <source>
        <dbReference type="Proteomes" id="UP000194153"/>
    </source>
</evidence>
<keyword evidence="3" id="KW-1185">Reference proteome</keyword>
<evidence type="ECO:0008006" key="4">
    <source>
        <dbReference type="Google" id="ProtNLM"/>
    </source>
</evidence>
<dbReference type="EMBL" id="BDQG01000001">
    <property type="protein sequence ID" value="GAW66465.1"/>
    <property type="molecule type" value="Genomic_DNA"/>
</dbReference>
<keyword evidence="1" id="KW-0472">Membrane</keyword>
<protein>
    <recommendedName>
        <fullName evidence="4">MFS transporter</fullName>
    </recommendedName>
</protein>
<comment type="caution">
    <text evidence="2">The sequence shown here is derived from an EMBL/GenBank/DDBJ whole genome shotgun (WGS) entry which is preliminary data.</text>
</comment>
<evidence type="ECO:0000313" key="2">
    <source>
        <dbReference type="EMBL" id="GAW66465.1"/>
    </source>
</evidence>